<dbReference type="Proteomes" id="UP000314011">
    <property type="component" value="Unassembled WGS sequence"/>
</dbReference>
<evidence type="ECO:0000313" key="4">
    <source>
        <dbReference type="Proteomes" id="UP000314011"/>
    </source>
</evidence>
<keyword evidence="2" id="KW-1133">Transmembrane helix</keyword>
<keyword evidence="2" id="KW-0472">Membrane</keyword>
<feature type="compositionally biased region" description="Basic and acidic residues" evidence="1">
    <location>
        <begin position="17"/>
        <end position="35"/>
    </location>
</feature>
<gene>
    <name evidence="3" type="ORF">FHY64_15390</name>
</gene>
<feature type="compositionally biased region" description="Basic and acidic residues" evidence="1">
    <location>
        <begin position="1"/>
        <end position="10"/>
    </location>
</feature>
<feature type="transmembrane region" description="Helical" evidence="2">
    <location>
        <begin position="50"/>
        <end position="79"/>
    </location>
</feature>
<proteinExistence type="predicted"/>
<reference evidence="3 4" key="1">
    <citation type="submission" date="2019-06" db="EMBL/GenBank/DDBJ databases">
        <title>Genome of new Rhodobacteraceae sp. SM1903.</title>
        <authorList>
            <person name="Ren X."/>
        </authorList>
    </citation>
    <scope>NUCLEOTIDE SEQUENCE [LARGE SCALE GENOMIC DNA]</scope>
    <source>
        <strain evidence="3 4">SM1903</strain>
    </source>
</reference>
<name>A0A5C5GBQ7_9RHOB</name>
<organism evidence="3 4">
    <name type="scientific">Pelagovum pacificum</name>
    <dbReference type="NCBI Taxonomy" id="2588711"/>
    <lineage>
        <taxon>Bacteria</taxon>
        <taxon>Pseudomonadati</taxon>
        <taxon>Pseudomonadota</taxon>
        <taxon>Alphaproteobacteria</taxon>
        <taxon>Rhodobacterales</taxon>
        <taxon>Paracoccaceae</taxon>
        <taxon>Pelagovum</taxon>
    </lineage>
</organism>
<feature type="region of interest" description="Disordered" evidence="1">
    <location>
        <begin position="1"/>
        <end position="40"/>
    </location>
</feature>
<comment type="caution">
    <text evidence="3">The sequence shown here is derived from an EMBL/GenBank/DDBJ whole genome shotgun (WGS) entry which is preliminary data.</text>
</comment>
<keyword evidence="4" id="KW-1185">Reference proteome</keyword>
<accession>A0A5C5GBQ7</accession>
<protein>
    <submittedName>
        <fullName evidence="3">Uncharacterized protein</fullName>
    </submittedName>
</protein>
<dbReference type="EMBL" id="VFFF01000002">
    <property type="protein sequence ID" value="TNY31400.1"/>
    <property type="molecule type" value="Genomic_DNA"/>
</dbReference>
<dbReference type="RefSeq" id="WP_232790406.1">
    <property type="nucleotide sequence ID" value="NZ_CP065915.1"/>
</dbReference>
<evidence type="ECO:0000256" key="1">
    <source>
        <dbReference type="SAM" id="MobiDB-lite"/>
    </source>
</evidence>
<keyword evidence="2" id="KW-0812">Transmembrane</keyword>
<evidence type="ECO:0000256" key="2">
    <source>
        <dbReference type="SAM" id="Phobius"/>
    </source>
</evidence>
<evidence type="ECO:0000313" key="3">
    <source>
        <dbReference type="EMBL" id="TNY31400.1"/>
    </source>
</evidence>
<feature type="transmembrane region" description="Helical" evidence="2">
    <location>
        <begin position="116"/>
        <end position="137"/>
    </location>
</feature>
<feature type="transmembrane region" description="Helical" evidence="2">
    <location>
        <begin position="91"/>
        <end position="110"/>
    </location>
</feature>
<sequence length="259" mass="29153">MGRKFPEEAQLRGAKSVAERRSEDRHPPWMRDAKPSAEPVEPPYYEPSPWVAAAIVSALLSALWFGFRVIMNAVTYFYAPNFCMATVGCRYSYVFAALAIISPLVAFAFISRREKVAIVLVLSPILIACAQFGARYVQFDYHQSYWIGDQQYEIPWRYDPRDGEQAPGGTGFVIKSSVHGLTPGGDTRDGEDLRFEITASTLEDRPPECDRSSDSYISCKFIDGGYSYRVSGTRYDHEGVDINDLLHRFAVLTDSFVVE</sequence>
<dbReference type="AlphaFoldDB" id="A0A5C5GBQ7"/>